<evidence type="ECO:0000313" key="2">
    <source>
        <dbReference type="EMBL" id="KAK3731285.1"/>
    </source>
</evidence>
<feature type="region of interest" description="Disordered" evidence="1">
    <location>
        <begin position="36"/>
        <end position="100"/>
    </location>
</feature>
<feature type="compositionally biased region" description="Basic and acidic residues" evidence="1">
    <location>
        <begin position="43"/>
        <end position="53"/>
    </location>
</feature>
<feature type="compositionally biased region" description="Basic and acidic residues" evidence="1">
    <location>
        <begin position="80"/>
        <end position="91"/>
    </location>
</feature>
<gene>
    <name evidence="2" type="ORF">RRG08_025827</name>
</gene>
<name>A0AAE0Y358_9GAST</name>
<protein>
    <submittedName>
        <fullName evidence="2">Uncharacterized protein</fullName>
    </submittedName>
</protein>
<dbReference type="EMBL" id="JAWDGP010007018">
    <property type="protein sequence ID" value="KAK3731285.1"/>
    <property type="molecule type" value="Genomic_DNA"/>
</dbReference>
<dbReference type="Proteomes" id="UP001283361">
    <property type="component" value="Unassembled WGS sequence"/>
</dbReference>
<sequence length="100" mass="11527">MLTADHPRTSTRLAQVFVLVKSCPLAIYAYQSAKRINRSSSRRRTDTDQEKKERKISKPTTRLYTPTGAFTRLPSPRYYSTDERRTTERAHSSHTAVLVL</sequence>
<evidence type="ECO:0000313" key="3">
    <source>
        <dbReference type="Proteomes" id="UP001283361"/>
    </source>
</evidence>
<dbReference type="AlphaFoldDB" id="A0AAE0Y358"/>
<reference evidence="2" key="1">
    <citation type="journal article" date="2023" name="G3 (Bethesda)">
        <title>A reference genome for the long-term kleptoplast-retaining sea slug Elysia crispata morphotype clarki.</title>
        <authorList>
            <person name="Eastman K.E."/>
            <person name="Pendleton A.L."/>
            <person name="Shaikh M.A."/>
            <person name="Suttiyut T."/>
            <person name="Ogas R."/>
            <person name="Tomko P."/>
            <person name="Gavelis G."/>
            <person name="Widhalm J.R."/>
            <person name="Wisecaver J.H."/>
        </authorList>
    </citation>
    <scope>NUCLEOTIDE SEQUENCE</scope>
    <source>
        <strain evidence="2">ECLA1</strain>
    </source>
</reference>
<comment type="caution">
    <text evidence="2">The sequence shown here is derived from an EMBL/GenBank/DDBJ whole genome shotgun (WGS) entry which is preliminary data.</text>
</comment>
<evidence type="ECO:0000256" key="1">
    <source>
        <dbReference type="SAM" id="MobiDB-lite"/>
    </source>
</evidence>
<organism evidence="2 3">
    <name type="scientific">Elysia crispata</name>
    <name type="common">lettuce slug</name>
    <dbReference type="NCBI Taxonomy" id="231223"/>
    <lineage>
        <taxon>Eukaryota</taxon>
        <taxon>Metazoa</taxon>
        <taxon>Spiralia</taxon>
        <taxon>Lophotrochozoa</taxon>
        <taxon>Mollusca</taxon>
        <taxon>Gastropoda</taxon>
        <taxon>Heterobranchia</taxon>
        <taxon>Euthyneura</taxon>
        <taxon>Panpulmonata</taxon>
        <taxon>Sacoglossa</taxon>
        <taxon>Placobranchoidea</taxon>
        <taxon>Plakobranchidae</taxon>
        <taxon>Elysia</taxon>
    </lineage>
</organism>
<keyword evidence="3" id="KW-1185">Reference proteome</keyword>
<accession>A0AAE0Y358</accession>
<proteinExistence type="predicted"/>